<organism evidence="2 3">
    <name type="scientific">Desulfitobacterium metallireducens DSM 15288</name>
    <dbReference type="NCBI Taxonomy" id="871968"/>
    <lineage>
        <taxon>Bacteria</taxon>
        <taxon>Bacillati</taxon>
        <taxon>Bacillota</taxon>
        <taxon>Clostridia</taxon>
        <taxon>Eubacteriales</taxon>
        <taxon>Desulfitobacteriaceae</taxon>
        <taxon>Desulfitobacterium</taxon>
    </lineage>
</organism>
<name>W0E4P9_9FIRM</name>
<accession>W0E4P9</accession>
<proteinExistence type="predicted"/>
<dbReference type="Pfam" id="PF25425">
    <property type="entry name" value="YfjL_N"/>
    <property type="match status" value="1"/>
</dbReference>
<dbReference type="InterPro" id="IPR057359">
    <property type="entry name" value="YfjL_N"/>
</dbReference>
<reference evidence="2 3" key="1">
    <citation type="submission" date="2013-12" db="EMBL/GenBank/DDBJ databases">
        <authorList>
            <consortium name="DOE Joint Genome Institute"/>
            <person name="Smidt H."/>
            <person name="Huntemann M."/>
            <person name="Han J."/>
            <person name="Chen A."/>
            <person name="Kyrpides N."/>
            <person name="Mavromatis K."/>
            <person name="Markowitz V."/>
            <person name="Palaniappan K."/>
            <person name="Ivanova N."/>
            <person name="Schaumberg A."/>
            <person name="Pati A."/>
            <person name="Liolios K."/>
            <person name="Nordberg H.P."/>
            <person name="Cantor M.N."/>
            <person name="Hua S.X."/>
            <person name="Woyke T."/>
        </authorList>
    </citation>
    <scope>NUCLEOTIDE SEQUENCE [LARGE SCALE GENOMIC DNA]</scope>
    <source>
        <strain evidence="3">DSM 15288</strain>
    </source>
</reference>
<dbReference type="InterPro" id="IPR025372">
    <property type="entry name" value="DUF4362"/>
</dbReference>
<dbReference type="Proteomes" id="UP000010847">
    <property type="component" value="Chromosome"/>
</dbReference>
<dbReference type="KEGG" id="dmt:DESME_00240"/>
<dbReference type="RefSeq" id="WP_006717626.1">
    <property type="nucleotide sequence ID" value="NZ_CP007032.1"/>
</dbReference>
<dbReference type="STRING" id="871968.DESME_00240"/>
<evidence type="ECO:0000313" key="3">
    <source>
        <dbReference type="Proteomes" id="UP000010847"/>
    </source>
</evidence>
<dbReference type="HOGENOM" id="CLU_849230_0_0_9"/>
<evidence type="ECO:0000259" key="1">
    <source>
        <dbReference type="Pfam" id="PF25425"/>
    </source>
</evidence>
<keyword evidence="3" id="KW-1185">Reference proteome</keyword>
<dbReference type="AlphaFoldDB" id="W0E4P9"/>
<feature type="domain" description="YfjL-like N-terminal" evidence="1">
    <location>
        <begin position="4"/>
        <end position="73"/>
    </location>
</feature>
<evidence type="ECO:0000313" key="2">
    <source>
        <dbReference type="EMBL" id="AHF05707.1"/>
    </source>
</evidence>
<sequence>MKHKVFVMGIPILLLIAFLMGIASLFYGIPFGNLIAKHYIKQYSNVKYSHVEHRMGNVNYNFKNSAYHASILDSNGSLITEIAYSLGTNSLYDSSYNDEISKDFKANINGLLSKEYPSIETTFVYVWEEVDANQDFNRADLKKKHRIDVSMNDKSTTISTDESKKKFTEIVRKIFNSVEGQYNAESSQIMYDNHHDMMEVLIGNEQSKLPDEELQKLIHVIHTYDGTENPVVKAEAITVDSIDEFVDYVHQDLSAKYQVTQTTEEGDAIIQTLEYDGTTIKFTFDNTQDKFAGNSKGVITKEYLKIDKEGGLCYLLDKDGNKSVFPL</sequence>
<protein>
    <recommendedName>
        <fullName evidence="1">YfjL-like N-terminal domain-containing protein</fullName>
    </recommendedName>
</protein>
<dbReference type="EMBL" id="CP007032">
    <property type="protein sequence ID" value="AHF05707.1"/>
    <property type="molecule type" value="Genomic_DNA"/>
</dbReference>
<gene>
    <name evidence="2" type="ORF">DESME_00240</name>
</gene>
<dbReference type="Pfam" id="PF14275">
    <property type="entry name" value="DUF4362"/>
    <property type="match status" value="1"/>
</dbReference>
<dbReference type="OrthoDB" id="2088234at2"/>